<dbReference type="InterPro" id="IPR013783">
    <property type="entry name" value="Ig-like_fold"/>
</dbReference>
<keyword evidence="1" id="KW-0812">Transmembrane</keyword>
<accession>A0ABZ1BRW7</accession>
<dbReference type="Proteomes" id="UP001333102">
    <property type="component" value="Chromosome"/>
</dbReference>
<keyword evidence="1" id="KW-0472">Membrane</keyword>
<gene>
    <name evidence="3" type="ORF">VLY81_03575</name>
</gene>
<keyword evidence="1" id="KW-1133">Transmembrane helix</keyword>
<feature type="domain" description="Alpha-galactosidase NEW3" evidence="2">
    <location>
        <begin position="48"/>
        <end position="131"/>
    </location>
</feature>
<evidence type="ECO:0000313" key="4">
    <source>
        <dbReference type="Proteomes" id="UP001333102"/>
    </source>
</evidence>
<feature type="domain" description="Alpha-galactosidase NEW3" evidence="2">
    <location>
        <begin position="276"/>
        <end position="349"/>
    </location>
</feature>
<evidence type="ECO:0000259" key="2">
    <source>
        <dbReference type="Pfam" id="PF10633"/>
    </source>
</evidence>
<keyword evidence="4" id="KW-1185">Reference proteome</keyword>
<reference evidence="4" key="1">
    <citation type="submission" date="2023-12" db="EMBL/GenBank/DDBJ databases">
        <title>Novel isolates from deep terrestrial aquifers shed light on the physiology and ecology of the class Limnochordia.</title>
        <authorList>
            <person name="Karnachuk O.V."/>
            <person name="Lukina A.P."/>
            <person name="Avakyan M.R."/>
            <person name="Kadnikov V."/>
            <person name="Begmatov S."/>
            <person name="Beletsky A.V."/>
            <person name="Mardanov A.V."/>
            <person name="Ravin N.V."/>
        </authorList>
    </citation>
    <scope>NUCLEOTIDE SEQUENCE [LARGE SCALE GENOMIC DNA]</scope>
    <source>
        <strain evidence="4">LN</strain>
    </source>
</reference>
<name>A0ABZ1BRW7_9FIRM</name>
<dbReference type="EMBL" id="CP141614">
    <property type="protein sequence ID" value="WRP15260.1"/>
    <property type="molecule type" value="Genomic_DNA"/>
</dbReference>
<evidence type="ECO:0000313" key="3">
    <source>
        <dbReference type="EMBL" id="WRP15260.1"/>
    </source>
</evidence>
<evidence type="ECO:0000256" key="1">
    <source>
        <dbReference type="SAM" id="Phobius"/>
    </source>
</evidence>
<dbReference type="InterPro" id="IPR018905">
    <property type="entry name" value="A-galactase_NEW3"/>
</dbReference>
<dbReference type="Pfam" id="PF10633">
    <property type="entry name" value="NPCBM_assoc"/>
    <property type="match status" value="3"/>
</dbReference>
<dbReference type="RefSeq" id="WP_324669656.1">
    <property type="nucleotide sequence ID" value="NZ_CP141614.1"/>
</dbReference>
<sequence>MDVAVARSLGPGLRWTSALLLLLVLGAGPTRAAAPSVVLTSDFPGMAVEPGATQTISLTLANYGDAGQVVDLQVLESPEGWDVYFRGRGTRVHQAYVPPREESRPGTVYLDLQVTIPRDAAPSDYPVVLAAGSSRLRLSLRVSERAVERPVVLTTDYPQLRGPAGAQFEFPVQLANRSGEDQTYQLDARAPEGWRVEISPRFESRQVASIGVRAGATQSLDVRVTPPSRVPAGEYPVLLRASAVGSEATLQLTTVITGTYELSLTTPSGRLNAEAVAGRESPVKLRLDNTGSADLHGITLSASTPINWQMTFDPDRIDVLPAGQSREVTATLRPDGRAIAGDYAVTVRAMAAEAASNATLRVAVKTPTLWGWVGVGIVAVVVAGLFTTFRVYGRR</sequence>
<proteinExistence type="predicted"/>
<dbReference type="PANTHER" id="PTHR39198">
    <property type="entry name" value="HYPOTHETICAL MEMBRANE PROTEIN, CONSERVED"/>
    <property type="match status" value="1"/>
</dbReference>
<protein>
    <submittedName>
        <fullName evidence="3">NEW3 domain-containing protein</fullName>
    </submittedName>
</protein>
<organism evidence="3 4">
    <name type="scientific">Geochorda subterranea</name>
    <dbReference type="NCBI Taxonomy" id="3109564"/>
    <lineage>
        <taxon>Bacteria</taxon>
        <taxon>Bacillati</taxon>
        <taxon>Bacillota</taxon>
        <taxon>Limnochordia</taxon>
        <taxon>Limnochordales</taxon>
        <taxon>Geochordaceae</taxon>
        <taxon>Geochorda</taxon>
    </lineage>
</organism>
<dbReference type="PANTHER" id="PTHR39198:SF1">
    <property type="entry name" value="ALPHA-GALACTOSIDASE NEW3 DOMAIN-CONTAINING PROTEIN"/>
    <property type="match status" value="1"/>
</dbReference>
<dbReference type="Gene3D" id="2.60.40.10">
    <property type="entry name" value="Immunoglobulins"/>
    <property type="match status" value="2"/>
</dbReference>
<feature type="domain" description="Alpha-galactosidase NEW3" evidence="2">
    <location>
        <begin position="165"/>
        <end position="242"/>
    </location>
</feature>
<feature type="transmembrane region" description="Helical" evidence="1">
    <location>
        <begin position="369"/>
        <end position="392"/>
    </location>
</feature>